<gene>
    <name evidence="6" type="ORF">Vau01_050550</name>
</gene>
<dbReference type="GO" id="GO:0032993">
    <property type="term" value="C:protein-DNA complex"/>
    <property type="evidence" value="ECO:0007669"/>
    <property type="project" value="TreeGrafter"/>
</dbReference>
<dbReference type="RefSeq" id="WP_203996962.1">
    <property type="nucleotide sequence ID" value="NZ_BOPG01000032.1"/>
</dbReference>
<dbReference type="Pfam" id="PF00126">
    <property type="entry name" value="HTH_1"/>
    <property type="match status" value="1"/>
</dbReference>
<accession>A0A8J3Z577</accession>
<dbReference type="Pfam" id="PF03466">
    <property type="entry name" value="LysR_substrate"/>
    <property type="match status" value="1"/>
</dbReference>
<evidence type="ECO:0000256" key="1">
    <source>
        <dbReference type="ARBA" id="ARBA00009437"/>
    </source>
</evidence>
<dbReference type="Proteomes" id="UP000612585">
    <property type="component" value="Unassembled WGS sequence"/>
</dbReference>
<dbReference type="SUPFAM" id="SSF46785">
    <property type="entry name" value="Winged helix' DNA-binding domain"/>
    <property type="match status" value="1"/>
</dbReference>
<dbReference type="GO" id="GO:0003700">
    <property type="term" value="F:DNA-binding transcription factor activity"/>
    <property type="evidence" value="ECO:0007669"/>
    <property type="project" value="InterPro"/>
</dbReference>
<evidence type="ECO:0000259" key="5">
    <source>
        <dbReference type="PROSITE" id="PS50931"/>
    </source>
</evidence>
<evidence type="ECO:0000256" key="2">
    <source>
        <dbReference type="ARBA" id="ARBA00023015"/>
    </source>
</evidence>
<comment type="similarity">
    <text evidence="1">Belongs to the LysR transcriptional regulatory family.</text>
</comment>
<dbReference type="SUPFAM" id="SSF53850">
    <property type="entry name" value="Periplasmic binding protein-like II"/>
    <property type="match status" value="1"/>
</dbReference>
<organism evidence="6 7">
    <name type="scientific">Virgisporangium aurantiacum</name>
    <dbReference type="NCBI Taxonomy" id="175570"/>
    <lineage>
        <taxon>Bacteria</taxon>
        <taxon>Bacillati</taxon>
        <taxon>Actinomycetota</taxon>
        <taxon>Actinomycetes</taxon>
        <taxon>Micromonosporales</taxon>
        <taxon>Micromonosporaceae</taxon>
        <taxon>Virgisporangium</taxon>
    </lineage>
</organism>
<dbReference type="InterPro" id="IPR000847">
    <property type="entry name" value="LysR_HTH_N"/>
</dbReference>
<evidence type="ECO:0000313" key="7">
    <source>
        <dbReference type="Proteomes" id="UP000612585"/>
    </source>
</evidence>
<evidence type="ECO:0000256" key="4">
    <source>
        <dbReference type="ARBA" id="ARBA00023163"/>
    </source>
</evidence>
<evidence type="ECO:0000313" key="6">
    <source>
        <dbReference type="EMBL" id="GIJ57539.1"/>
    </source>
</evidence>
<dbReference type="PANTHER" id="PTHR30346">
    <property type="entry name" value="TRANSCRIPTIONAL DUAL REGULATOR HCAR-RELATED"/>
    <property type="match status" value="1"/>
</dbReference>
<dbReference type="PANTHER" id="PTHR30346:SF30">
    <property type="entry name" value="SMALL NEUTRAL PROTEASE REGULATORY PROTEIN"/>
    <property type="match status" value="1"/>
</dbReference>
<dbReference type="EMBL" id="BOPG01000032">
    <property type="protein sequence ID" value="GIJ57539.1"/>
    <property type="molecule type" value="Genomic_DNA"/>
</dbReference>
<keyword evidence="3" id="KW-0238">DNA-binding</keyword>
<keyword evidence="7" id="KW-1185">Reference proteome</keyword>
<comment type="caution">
    <text evidence="6">The sequence shown here is derived from an EMBL/GenBank/DDBJ whole genome shotgun (WGS) entry which is preliminary data.</text>
</comment>
<protein>
    <submittedName>
        <fullName evidence="6">LysR family transcriptional regulator</fullName>
    </submittedName>
</protein>
<feature type="domain" description="HTH lysR-type" evidence="5">
    <location>
        <begin position="3"/>
        <end position="60"/>
    </location>
</feature>
<dbReference type="CDD" id="cd08414">
    <property type="entry name" value="PBP2_LTTR_aromatics_like"/>
    <property type="match status" value="1"/>
</dbReference>
<dbReference type="InterPro" id="IPR036390">
    <property type="entry name" value="WH_DNA-bd_sf"/>
</dbReference>
<dbReference type="PROSITE" id="PS50931">
    <property type="entry name" value="HTH_LYSR"/>
    <property type="match status" value="1"/>
</dbReference>
<keyword evidence="4" id="KW-0804">Transcription</keyword>
<dbReference type="GO" id="GO:0003677">
    <property type="term" value="F:DNA binding"/>
    <property type="evidence" value="ECO:0007669"/>
    <property type="project" value="UniProtKB-KW"/>
</dbReference>
<dbReference type="InterPro" id="IPR036388">
    <property type="entry name" value="WH-like_DNA-bd_sf"/>
</dbReference>
<dbReference type="AlphaFoldDB" id="A0A8J3Z577"/>
<name>A0A8J3Z577_9ACTN</name>
<dbReference type="Gene3D" id="3.40.190.290">
    <property type="match status" value="1"/>
</dbReference>
<evidence type="ECO:0000256" key="3">
    <source>
        <dbReference type="ARBA" id="ARBA00023125"/>
    </source>
</evidence>
<sequence>MDIELRHLRVICVIAETGSVTKAATALGLPQPALTTQLQRIERALGGRLFERDRRGARPTALGELVLTRARVLIPAVEGLRDDAAQLVRTGAAMARYRIGATNGPITGGLVQRLSGAHPGKEVSTHATWSADELADAVHGNRLDFALIGACADSTPAAEHGLIWRTVCVDPVWVLMHDGHPLAGRPEVALSELAGEQWASAPGDGCFTDCFVAASARAGFTPRHIFEMDVGGCVDFVTGGAGVVLCQATFRGLAGITMVPIAGTPLRWRHLVGWHPDGVAADAADEVVALAVAAYEDVIEQRPAYAAWLADHPDFGAAQRSVQIAKNID</sequence>
<dbReference type="InterPro" id="IPR005119">
    <property type="entry name" value="LysR_subst-bd"/>
</dbReference>
<reference evidence="6" key="1">
    <citation type="submission" date="2021-01" db="EMBL/GenBank/DDBJ databases">
        <title>Whole genome shotgun sequence of Virgisporangium aurantiacum NBRC 16421.</title>
        <authorList>
            <person name="Komaki H."/>
            <person name="Tamura T."/>
        </authorList>
    </citation>
    <scope>NUCLEOTIDE SEQUENCE</scope>
    <source>
        <strain evidence="6">NBRC 16421</strain>
    </source>
</reference>
<dbReference type="Gene3D" id="1.10.10.10">
    <property type="entry name" value="Winged helix-like DNA-binding domain superfamily/Winged helix DNA-binding domain"/>
    <property type="match status" value="1"/>
</dbReference>
<dbReference type="PRINTS" id="PR00039">
    <property type="entry name" value="HTHLYSR"/>
</dbReference>
<keyword evidence="2" id="KW-0805">Transcription regulation</keyword>
<proteinExistence type="inferred from homology"/>